<dbReference type="Proteomes" id="UP001152320">
    <property type="component" value="Chromosome 10"/>
</dbReference>
<dbReference type="SUPFAM" id="SSF52540">
    <property type="entry name" value="P-loop containing nucleoside triphosphate hydrolases"/>
    <property type="match status" value="1"/>
</dbReference>
<keyword evidence="1" id="KW-1133">Transmembrane helix</keyword>
<evidence type="ECO:0000256" key="1">
    <source>
        <dbReference type="SAM" id="Phobius"/>
    </source>
</evidence>
<accession>A0A9Q1H7B1</accession>
<sequence length="993" mass="112582">MSHRTTFFQIQHSKVMPASRMDNPKECSTLGVVSFWTLFLLVKDTSATIICPNISIERGSTYVISCNSEKTLVDFYWYKGVTSRSTPILRLENGQKGGSEEGSEHFGILSNGSMKINNAVIDQESYYTLIGYYDRENFDSATFLVNITVSPDPPCPVVNQCDNCTVCHIKAEGQGTLICSITRSRPFVPLAWNFIHQDGVSFTKHREHNVPEDETSPMNTSISLDYTLDQACGVDAFFQCVSTGSSNILQSNVTSINITTDPCIPPTSLPAEVNTFVFVISGAVIAFVILFCVISYWIYHRSKTVEFLRSCLRETYEKHCYVKPLPWGEDISISALHTSCKCTITNKDEHVLSVSTEELLSLRHIGDEKRVIFIGDLGYGKTTFTKQMVHQWIQDRSNEYLLIYILLKDVKKEMKVSDIVMAELPSDRGISVADIEETLKENKCLIILDGLDEMSLSFDVDMGSAAPDNEIGIGDGLAISEVLQGFKRQTYTGMRVWVTSREVDNTKSPFPKPYLKVQMNGFSKDQIKTYIKKCCRYYLSRGERSFDITNDPSFDHFKLISKLSEKAANTNITSSNGMNEEILVKESSMLLDEQRNVGEDNEIAEIVEEFFEINDLFNDFAEAPLLLILMVHIMSAKFTGAISHYNTLVITRVSTLVGMVITSLESRFFQKLDTKSASDKIVSIEDKLGKVAFDGDVELSVKGTNFWIENIQNDNLEIALGIGLLKQSKRGASESKALLSLASSSFTGIEFYHRCIQEYCAARYIVDNHETFPKLKAMINKYKTDENFGLLKFVCGFEKAPIKAICNALLKQEMFNNLIDCLYEAGVHNVDDKVYQTVGSHSIRVANLDKKYHRDAVRFFCKQFKNLQITVESITFFSDCHVWYLKTLHLPRLKSLTFFRAQYTDLEFKAIIHMFSSQKVTETLWFVECKVPEKLGDLEDSFRDLKRRSGITIKRKRNEMDLTFSSFDFELGEWKLEVKGVLSAPIEFLSPQK</sequence>
<dbReference type="Pfam" id="PF05729">
    <property type="entry name" value="NACHT"/>
    <property type="match status" value="1"/>
</dbReference>
<evidence type="ECO:0000313" key="3">
    <source>
        <dbReference type="EMBL" id="KAJ8035085.1"/>
    </source>
</evidence>
<name>A0A9Q1H7B1_HOLLE</name>
<keyword evidence="1" id="KW-0472">Membrane</keyword>
<organism evidence="3 4">
    <name type="scientific">Holothuria leucospilota</name>
    <name type="common">Black long sea cucumber</name>
    <name type="synonym">Mertensiothuria leucospilota</name>
    <dbReference type="NCBI Taxonomy" id="206669"/>
    <lineage>
        <taxon>Eukaryota</taxon>
        <taxon>Metazoa</taxon>
        <taxon>Echinodermata</taxon>
        <taxon>Eleutherozoa</taxon>
        <taxon>Echinozoa</taxon>
        <taxon>Holothuroidea</taxon>
        <taxon>Aspidochirotacea</taxon>
        <taxon>Aspidochirotida</taxon>
        <taxon>Holothuriidae</taxon>
        <taxon>Holothuria</taxon>
    </lineage>
</organism>
<gene>
    <name evidence="3" type="ORF">HOLleu_22184</name>
</gene>
<feature type="transmembrane region" description="Helical" evidence="1">
    <location>
        <begin position="276"/>
        <end position="299"/>
    </location>
</feature>
<dbReference type="PANTHER" id="PTHR46312:SF2">
    <property type="entry name" value="NUCLEOTIDE-BINDING OLIGOMERIZATION DOMAIN-CONTAINING PROTEIN 2-LIKE"/>
    <property type="match status" value="1"/>
</dbReference>
<reference evidence="3" key="1">
    <citation type="submission" date="2021-10" db="EMBL/GenBank/DDBJ databases">
        <title>Tropical sea cucumber genome reveals ecological adaptation and Cuvierian tubules defense mechanism.</title>
        <authorList>
            <person name="Chen T."/>
        </authorList>
    </citation>
    <scope>NUCLEOTIDE SEQUENCE</scope>
    <source>
        <strain evidence="3">Nanhai2018</strain>
        <tissue evidence="3">Muscle</tissue>
    </source>
</reference>
<evidence type="ECO:0000313" key="4">
    <source>
        <dbReference type="Proteomes" id="UP001152320"/>
    </source>
</evidence>
<proteinExistence type="predicted"/>
<dbReference type="InterPro" id="IPR007111">
    <property type="entry name" value="NACHT_NTPase"/>
</dbReference>
<dbReference type="SUPFAM" id="SSF48726">
    <property type="entry name" value="Immunoglobulin"/>
    <property type="match status" value="1"/>
</dbReference>
<keyword evidence="4" id="KW-1185">Reference proteome</keyword>
<protein>
    <recommendedName>
        <fullName evidence="2">NACHT domain-containing protein</fullName>
    </recommendedName>
</protein>
<dbReference type="OrthoDB" id="6350458at2759"/>
<feature type="domain" description="NACHT" evidence="2">
    <location>
        <begin position="370"/>
        <end position="534"/>
    </location>
</feature>
<dbReference type="EMBL" id="JAIZAY010000010">
    <property type="protein sequence ID" value="KAJ8035085.1"/>
    <property type="molecule type" value="Genomic_DNA"/>
</dbReference>
<dbReference type="Gene3D" id="3.40.50.300">
    <property type="entry name" value="P-loop containing nucleotide triphosphate hydrolases"/>
    <property type="match status" value="1"/>
</dbReference>
<comment type="caution">
    <text evidence="3">The sequence shown here is derived from an EMBL/GenBank/DDBJ whole genome shotgun (WGS) entry which is preliminary data.</text>
</comment>
<dbReference type="InterPro" id="IPR027417">
    <property type="entry name" value="P-loop_NTPase"/>
</dbReference>
<dbReference type="InterPro" id="IPR036179">
    <property type="entry name" value="Ig-like_dom_sf"/>
</dbReference>
<evidence type="ECO:0000259" key="2">
    <source>
        <dbReference type="Pfam" id="PF05729"/>
    </source>
</evidence>
<keyword evidence="1" id="KW-0812">Transmembrane</keyword>
<dbReference type="PANTHER" id="PTHR46312">
    <property type="entry name" value="NACHT DOMAIN-CONTAINING PROTEIN"/>
    <property type="match status" value="1"/>
</dbReference>
<dbReference type="AlphaFoldDB" id="A0A9Q1H7B1"/>